<keyword evidence="4 6" id="KW-0472">Membrane</keyword>
<evidence type="ECO:0000256" key="5">
    <source>
        <dbReference type="ARBA" id="ARBA00044504"/>
    </source>
</evidence>
<evidence type="ECO:0000313" key="7">
    <source>
        <dbReference type="EMBL" id="KAF5945143.1"/>
    </source>
</evidence>
<reference evidence="7 8" key="2">
    <citation type="submission" date="2020-07" db="EMBL/GenBank/DDBJ databases">
        <title>Genome assembly of wild tea tree DASZ reveals pedigree and selection history of tea varieties.</title>
        <authorList>
            <person name="Zhang W."/>
        </authorList>
    </citation>
    <scope>NUCLEOTIDE SEQUENCE [LARGE SCALE GENOMIC DNA]</scope>
    <source>
        <strain evidence="8">cv. G240</strain>
        <tissue evidence="7">Leaf</tissue>
    </source>
</reference>
<name>A0A7J7GWJ3_CAMSI</name>
<organism evidence="7 8">
    <name type="scientific">Camellia sinensis</name>
    <name type="common">Tea plant</name>
    <name type="synonym">Thea sinensis</name>
    <dbReference type="NCBI Taxonomy" id="4442"/>
    <lineage>
        <taxon>Eukaryota</taxon>
        <taxon>Viridiplantae</taxon>
        <taxon>Streptophyta</taxon>
        <taxon>Embryophyta</taxon>
        <taxon>Tracheophyta</taxon>
        <taxon>Spermatophyta</taxon>
        <taxon>Magnoliopsida</taxon>
        <taxon>eudicotyledons</taxon>
        <taxon>Gunneridae</taxon>
        <taxon>Pentapetalae</taxon>
        <taxon>asterids</taxon>
        <taxon>Ericales</taxon>
        <taxon>Theaceae</taxon>
        <taxon>Camellia</taxon>
    </lineage>
</organism>
<dbReference type="SUPFAM" id="SSF103473">
    <property type="entry name" value="MFS general substrate transporter"/>
    <property type="match status" value="1"/>
</dbReference>
<protein>
    <recommendedName>
        <fullName evidence="9">Major facilitator superfamily (MFS) profile domain-containing protein</fullName>
    </recommendedName>
</protein>
<feature type="transmembrane region" description="Helical" evidence="6">
    <location>
        <begin position="44"/>
        <end position="64"/>
    </location>
</feature>
<dbReference type="InterPro" id="IPR036259">
    <property type="entry name" value="MFS_trans_sf"/>
</dbReference>
<evidence type="ECO:0008006" key="9">
    <source>
        <dbReference type="Google" id="ProtNLM"/>
    </source>
</evidence>
<evidence type="ECO:0000256" key="4">
    <source>
        <dbReference type="ARBA" id="ARBA00023136"/>
    </source>
</evidence>
<evidence type="ECO:0000313" key="8">
    <source>
        <dbReference type="Proteomes" id="UP000593564"/>
    </source>
</evidence>
<dbReference type="EMBL" id="JACBKZ010000007">
    <property type="protein sequence ID" value="KAF5945143.1"/>
    <property type="molecule type" value="Genomic_DNA"/>
</dbReference>
<evidence type="ECO:0000256" key="2">
    <source>
        <dbReference type="ARBA" id="ARBA00022692"/>
    </source>
</evidence>
<reference evidence="8" key="1">
    <citation type="journal article" date="2020" name="Nat. Commun.">
        <title>Genome assembly of wild tea tree DASZ reveals pedigree and selection history of tea varieties.</title>
        <authorList>
            <person name="Zhang W."/>
            <person name="Zhang Y."/>
            <person name="Qiu H."/>
            <person name="Guo Y."/>
            <person name="Wan H."/>
            <person name="Zhang X."/>
            <person name="Scossa F."/>
            <person name="Alseekh S."/>
            <person name="Zhang Q."/>
            <person name="Wang P."/>
            <person name="Xu L."/>
            <person name="Schmidt M.H."/>
            <person name="Jia X."/>
            <person name="Li D."/>
            <person name="Zhu A."/>
            <person name="Guo F."/>
            <person name="Chen W."/>
            <person name="Ni D."/>
            <person name="Usadel B."/>
            <person name="Fernie A.R."/>
            <person name="Wen W."/>
        </authorList>
    </citation>
    <scope>NUCLEOTIDE SEQUENCE [LARGE SCALE GENOMIC DNA]</scope>
    <source>
        <strain evidence="8">cv. G240</strain>
    </source>
</reference>
<accession>A0A7J7GWJ3</accession>
<keyword evidence="2 6" id="KW-0812">Transmembrane</keyword>
<gene>
    <name evidence="7" type="ORF">HYC85_015371</name>
</gene>
<dbReference type="GO" id="GO:0016020">
    <property type="term" value="C:membrane"/>
    <property type="evidence" value="ECO:0007669"/>
    <property type="project" value="UniProtKB-SubCell"/>
</dbReference>
<evidence type="ECO:0000256" key="3">
    <source>
        <dbReference type="ARBA" id="ARBA00022989"/>
    </source>
</evidence>
<comment type="caution">
    <text evidence="7">The sequence shown here is derived from an EMBL/GenBank/DDBJ whole genome shotgun (WGS) entry which is preliminary data.</text>
</comment>
<dbReference type="InterPro" id="IPR044772">
    <property type="entry name" value="NO3_transporter"/>
</dbReference>
<dbReference type="Proteomes" id="UP000593564">
    <property type="component" value="Unassembled WGS sequence"/>
</dbReference>
<comment type="similarity">
    <text evidence="5">Belongs to the major facilitator superfamily. Phosphate:H(+) symporter (TC 2.A.1.9) family.</text>
</comment>
<dbReference type="AlphaFoldDB" id="A0A7J7GWJ3"/>
<sequence>MANPDHTNPDRPNFPLSVDSKHKATVLRLFTVAQPHMRAFHITWIFYFCSFISTFTAAPLLPIIRDNLNLTATEIGNTGIASISGAVFARVVMGSACDIQKALLSATNLLEIVPAVAALIKAWNAIACLLLLGWLSVDLVKNKHASQVA</sequence>
<feature type="transmembrane region" description="Helical" evidence="6">
    <location>
        <begin position="112"/>
        <end position="135"/>
    </location>
</feature>
<proteinExistence type="inferred from homology"/>
<keyword evidence="3 6" id="KW-1133">Transmembrane helix</keyword>
<comment type="subcellular location">
    <subcellularLocation>
        <location evidence="1">Membrane</location>
        <topology evidence="1">Multi-pass membrane protein</topology>
    </subcellularLocation>
</comment>
<dbReference type="GO" id="GO:0015112">
    <property type="term" value="F:nitrate transmembrane transporter activity"/>
    <property type="evidence" value="ECO:0007669"/>
    <property type="project" value="InterPro"/>
</dbReference>
<keyword evidence="8" id="KW-1185">Reference proteome</keyword>
<dbReference type="PANTHER" id="PTHR23515">
    <property type="entry name" value="HIGH-AFFINITY NITRATE TRANSPORTER 2.3"/>
    <property type="match status" value="1"/>
</dbReference>
<evidence type="ECO:0000256" key="6">
    <source>
        <dbReference type="SAM" id="Phobius"/>
    </source>
</evidence>
<evidence type="ECO:0000256" key="1">
    <source>
        <dbReference type="ARBA" id="ARBA00004141"/>
    </source>
</evidence>